<keyword evidence="2" id="KW-0378">Hydrolase</keyword>
<dbReference type="InterPro" id="IPR011330">
    <property type="entry name" value="Glyco_hydro/deAcase_b/a-brl"/>
</dbReference>
<organism evidence="5 6">
    <name type="scientific">Cohnella luojiensis</name>
    <dbReference type="NCBI Taxonomy" id="652876"/>
    <lineage>
        <taxon>Bacteria</taxon>
        <taxon>Bacillati</taxon>
        <taxon>Bacillota</taxon>
        <taxon>Bacilli</taxon>
        <taxon>Bacillales</taxon>
        <taxon>Paenibacillaceae</taxon>
        <taxon>Cohnella</taxon>
    </lineage>
</organism>
<evidence type="ECO:0000313" key="5">
    <source>
        <dbReference type="EMBL" id="TFE24561.1"/>
    </source>
</evidence>
<dbReference type="GO" id="GO:0005975">
    <property type="term" value="P:carbohydrate metabolic process"/>
    <property type="evidence" value="ECO:0007669"/>
    <property type="project" value="InterPro"/>
</dbReference>
<evidence type="ECO:0000313" key="6">
    <source>
        <dbReference type="Proteomes" id="UP000297900"/>
    </source>
</evidence>
<dbReference type="InterPro" id="IPR002509">
    <property type="entry name" value="NODB_dom"/>
</dbReference>
<dbReference type="Pfam" id="PF01522">
    <property type="entry name" value="Polysacc_deac_1"/>
    <property type="match status" value="1"/>
</dbReference>
<proteinExistence type="predicted"/>
<feature type="region of interest" description="Disordered" evidence="3">
    <location>
        <begin position="1"/>
        <end position="79"/>
    </location>
</feature>
<dbReference type="AlphaFoldDB" id="A0A4Y8LU72"/>
<comment type="caution">
    <text evidence="5">The sequence shown here is derived from an EMBL/GenBank/DDBJ whole genome shotgun (WGS) entry which is preliminary data.</text>
</comment>
<dbReference type="EMBL" id="SOMN01000025">
    <property type="protein sequence ID" value="TFE24561.1"/>
    <property type="molecule type" value="Genomic_DNA"/>
</dbReference>
<dbReference type="GO" id="GO:0046872">
    <property type="term" value="F:metal ion binding"/>
    <property type="evidence" value="ECO:0007669"/>
    <property type="project" value="UniProtKB-KW"/>
</dbReference>
<evidence type="ECO:0000256" key="1">
    <source>
        <dbReference type="ARBA" id="ARBA00022723"/>
    </source>
</evidence>
<gene>
    <name evidence="5" type="ORF">E2980_15860</name>
</gene>
<dbReference type="SUPFAM" id="SSF88713">
    <property type="entry name" value="Glycoside hydrolase/deacetylase"/>
    <property type="match status" value="1"/>
</dbReference>
<evidence type="ECO:0000256" key="3">
    <source>
        <dbReference type="SAM" id="MobiDB-lite"/>
    </source>
</evidence>
<protein>
    <submittedName>
        <fullName evidence="5">Polysaccharide deacetylase family protein</fullName>
    </submittedName>
</protein>
<dbReference type="PANTHER" id="PTHR10587:SF133">
    <property type="entry name" value="CHITIN DEACETYLASE 1-RELATED"/>
    <property type="match status" value="1"/>
</dbReference>
<feature type="compositionally biased region" description="Low complexity" evidence="3">
    <location>
        <begin position="19"/>
        <end position="69"/>
    </location>
</feature>
<dbReference type="OrthoDB" id="2649545at2"/>
<feature type="domain" description="NodB homology" evidence="4">
    <location>
        <begin position="85"/>
        <end position="268"/>
    </location>
</feature>
<evidence type="ECO:0000259" key="4">
    <source>
        <dbReference type="PROSITE" id="PS51677"/>
    </source>
</evidence>
<dbReference type="Gene3D" id="3.20.20.370">
    <property type="entry name" value="Glycoside hydrolase/deacetylase"/>
    <property type="match status" value="1"/>
</dbReference>
<accession>A0A4Y8LU72</accession>
<evidence type="ECO:0000256" key="2">
    <source>
        <dbReference type="ARBA" id="ARBA00022801"/>
    </source>
</evidence>
<dbReference type="CDD" id="cd10917">
    <property type="entry name" value="CE4_NodB_like_6s_7s"/>
    <property type="match status" value="1"/>
</dbReference>
<dbReference type="PROSITE" id="PS51677">
    <property type="entry name" value="NODB"/>
    <property type="match status" value="1"/>
</dbReference>
<keyword evidence="6" id="KW-1185">Reference proteome</keyword>
<dbReference type="GO" id="GO:0016810">
    <property type="term" value="F:hydrolase activity, acting on carbon-nitrogen (but not peptide) bonds"/>
    <property type="evidence" value="ECO:0007669"/>
    <property type="project" value="InterPro"/>
</dbReference>
<reference evidence="5 6" key="1">
    <citation type="submission" date="2019-03" db="EMBL/GenBank/DDBJ databases">
        <title>Cohnella endophytica sp. nov., a novel endophytic bacterium isolated from bark of Sonneratia apetala.</title>
        <authorList>
            <person name="Tuo L."/>
        </authorList>
    </citation>
    <scope>NUCLEOTIDE SEQUENCE [LARGE SCALE GENOMIC DNA]</scope>
    <source>
        <strain evidence="5 6">CCTCC AB 208254</strain>
    </source>
</reference>
<dbReference type="GO" id="GO:0016020">
    <property type="term" value="C:membrane"/>
    <property type="evidence" value="ECO:0007669"/>
    <property type="project" value="TreeGrafter"/>
</dbReference>
<keyword evidence="1" id="KW-0479">Metal-binding</keyword>
<dbReference type="InterPro" id="IPR050248">
    <property type="entry name" value="Polysacc_deacetylase_ArnD"/>
</dbReference>
<dbReference type="PANTHER" id="PTHR10587">
    <property type="entry name" value="GLYCOSYL TRANSFERASE-RELATED"/>
    <property type="match status" value="1"/>
</dbReference>
<sequence>MSQEWSLNGLIGGAVFADTTTPTETASPAPTVPPTESNAPTGTAPSTESETPTETAESTPPSAQSTAPPVTDPQETNQDKYQGRKLIALTFDDGPDSKYTPQILDILKKYDAKATFFVVGLQVAKNPDVARRIIKEGHTIGNHSWSHSDLTKLSEKKLKAEIEKTQQAVVKATGIAPELVRAPYGAYSDKVLKSIRLEHMKHVYWTVDTRDWAGTSVSDMRKNVLTNAHKGGVILMHSFGGRKHAIEHTIELLPSIIEELGDKGYEFVTVEELIESGQFHSSIIK</sequence>
<name>A0A4Y8LU72_9BACL</name>
<dbReference type="Proteomes" id="UP000297900">
    <property type="component" value="Unassembled WGS sequence"/>
</dbReference>